<dbReference type="Pfam" id="PF24626">
    <property type="entry name" value="SH3_Tf2-1"/>
    <property type="match status" value="1"/>
</dbReference>
<dbReference type="GO" id="GO:0006338">
    <property type="term" value="P:chromatin remodeling"/>
    <property type="evidence" value="ECO:0007669"/>
    <property type="project" value="UniProtKB-ARBA"/>
</dbReference>
<dbReference type="Proteomes" id="UP000012065">
    <property type="component" value="Unassembled WGS sequence"/>
</dbReference>
<evidence type="ECO:0000259" key="1">
    <source>
        <dbReference type="PROSITE" id="PS50013"/>
    </source>
</evidence>
<proteinExistence type="predicted"/>
<dbReference type="PROSITE" id="PS50013">
    <property type="entry name" value="CHROMO_2"/>
    <property type="match status" value="1"/>
</dbReference>
<name>M5CBX3_THACB</name>
<reference evidence="2 3" key="1">
    <citation type="journal article" date="2013" name="J. Biotechnol.">
        <title>Establishment and interpretation of the genome sequence of the phytopathogenic fungus Rhizoctonia solani AG1-IB isolate 7/3/14.</title>
        <authorList>
            <person name="Wibberg D.W."/>
            <person name="Jelonek L.J."/>
            <person name="Rupp O.R."/>
            <person name="Hennig M.H."/>
            <person name="Eikmeyer F.E."/>
            <person name="Goesmann A.G."/>
            <person name="Hartmann A.H."/>
            <person name="Borriss R.B."/>
            <person name="Grosch R.G."/>
            <person name="Puehler A.P."/>
            <person name="Schlueter A.S."/>
        </authorList>
    </citation>
    <scope>NUCLEOTIDE SEQUENCE [LARGE SCALE GENOMIC DNA]</scope>
    <source>
        <strain evidence="3">AG1-IB / isolate 7/3/14</strain>
    </source>
</reference>
<dbReference type="SMART" id="SM00298">
    <property type="entry name" value="CHROMO"/>
    <property type="match status" value="1"/>
</dbReference>
<dbReference type="AlphaFoldDB" id="M5CBX3"/>
<feature type="domain" description="Chromo" evidence="1">
    <location>
        <begin position="125"/>
        <end position="188"/>
    </location>
</feature>
<dbReference type="Pfam" id="PF00385">
    <property type="entry name" value="Chromo"/>
    <property type="match status" value="1"/>
</dbReference>
<dbReference type="Gene3D" id="2.40.50.40">
    <property type="match status" value="1"/>
</dbReference>
<dbReference type="InterPro" id="IPR016197">
    <property type="entry name" value="Chromo-like_dom_sf"/>
</dbReference>
<dbReference type="SUPFAM" id="SSF54160">
    <property type="entry name" value="Chromo domain-like"/>
    <property type="match status" value="1"/>
</dbReference>
<evidence type="ECO:0000313" key="2">
    <source>
        <dbReference type="EMBL" id="CCO37473.1"/>
    </source>
</evidence>
<dbReference type="CDD" id="cd18977">
    <property type="entry name" value="CD_POL_like"/>
    <property type="match status" value="1"/>
</dbReference>
<comment type="caution">
    <text evidence="2">The sequence shown here is derived from an EMBL/GenBank/DDBJ whole genome shotgun (WGS) entry which is preliminary data.</text>
</comment>
<protein>
    <recommendedName>
        <fullName evidence="1">Chromo domain-containing protein</fullName>
    </recommendedName>
</protein>
<dbReference type="InterPro" id="IPR000953">
    <property type="entry name" value="Chromo/chromo_shadow_dom"/>
</dbReference>
<dbReference type="HOGENOM" id="CLU_000384_6_10_1"/>
<gene>
    <name evidence="2" type="ORF">BN14_11629</name>
</gene>
<accession>M5CBX3</accession>
<dbReference type="InterPro" id="IPR056924">
    <property type="entry name" value="SH3_Tf2-1"/>
</dbReference>
<organism evidence="2 3">
    <name type="scientific">Thanatephorus cucumeris (strain AG1-IB / isolate 7/3/14)</name>
    <name type="common">Lettuce bottom rot fungus</name>
    <name type="synonym">Rhizoctonia solani</name>
    <dbReference type="NCBI Taxonomy" id="1108050"/>
    <lineage>
        <taxon>Eukaryota</taxon>
        <taxon>Fungi</taxon>
        <taxon>Dikarya</taxon>
        <taxon>Basidiomycota</taxon>
        <taxon>Agaricomycotina</taxon>
        <taxon>Agaricomycetes</taxon>
        <taxon>Cantharellales</taxon>
        <taxon>Ceratobasidiaceae</taxon>
        <taxon>Rhizoctonia</taxon>
        <taxon>Rhizoctonia solani AG-1</taxon>
    </lineage>
</organism>
<dbReference type="InterPro" id="IPR023780">
    <property type="entry name" value="Chromo_domain"/>
</dbReference>
<dbReference type="EMBL" id="CAOJ01017184">
    <property type="protein sequence ID" value="CCO37473.1"/>
    <property type="molecule type" value="Genomic_DNA"/>
</dbReference>
<evidence type="ECO:0000313" key="3">
    <source>
        <dbReference type="Proteomes" id="UP000012065"/>
    </source>
</evidence>
<sequence length="193" mass="22698">MDLARSLAKDALRVAQSHQAKYYNQDKSLVLFKPGDQVLINPHSLNLLKHHQGKGNKFTMRYEGPFEVMEQISPVAYRIRLPASYKMHPIINIAHLESYKESPPEFGSRPTQHIPRQDFQEMPEYEVEKIVEEKTIKKGNKRIRQYKIRWLGYGPEHDRWRTEKELRNAPDIIKAWKQSQGSTPSNHKNEKLL</sequence>